<feature type="region of interest" description="Disordered" evidence="1">
    <location>
        <begin position="1"/>
        <end position="134"/>
    </location>
</feature>
<comment type="caution">
    <text evidence="3">The sequence shown here is derived from an EMBL/GenBank/DDBJ whole genome shotgun (WGS) entry which is preliminary data.</text>
</comment>
<protein>
    <submittedName>
        <fullName evidence="3">Uncharacterized protein</fullName>
    </submittedName>
</protein>
<evidence type="ECO:0000256" key="1">
    <source>
        <dbReference type="SAM" id="MobiDB-lite"/>
    </source>
</evidence>
<feature type="transmembrane region" description="Helical" evidence="2">
    <location>
        <begin position="901"/>
        <end position="920"/>
    </location>
</feature>
<feature type="compositionally biased region" description="Pro residues" evidence="1">
    <location>
        <begin position="194"/>
        <end position="203"/>
    </location>
</feature>
<keyword evidence="2" id="KW-0812">Transmembrane</keyword>
<dbReference type="AlphaFoldDB" id="A0A8H5F4U4"/>
<feature type="compositionally biased region" description="Basic and acidic residues" evidence="1">
    <location>
        <begin position="423"/>
        <end position="436"/>
    </location>
</feature>
<evidence type="ECO:0000313" key="4">
    <source>
        <dbReference type="Proteomes" id="UP000541558"/>
    </source>
</evidence>
<keyword evidence="2" id="KW-0472">Membrane</keyword>
<dbReference type="Proteomes" id="UP000541558">
    <property type="component" value="Unassembled WGS sequence"/>
</dbReference>
<accession>A0A8H5F4U4</accession>
<feature type="compositionally biased region" description="Polar residues" evidence="1">
    <location>
        <begin position="73"/>
        <end position="90"/>
    </location>
</feature>
<feature type="compositionally biased region" description="Basic and acidic residues" evidence="1">
    <location>
        <begin position="149"/>
        <end position="158"/>
    </location>
</feature>
<sequence>MERSGFSAEEDVFTARREPSSSTLASSPVIRPQIPSPSPFEAPPTRQSRQFPEYSQKPYGLGFTPPIRRGSPLNPQKASQRRSLQSNVSVMDSPPPRHRRIPSPGIMDIGGQPIEQEPETSSFSNEYDLSHEDPRILLDVQRALKLKARREARLKREQSASPHQPSPSSTQYTAHQTLPELSQASWRTRQSTLPSPPPSPTPPRKASGSATSDLDFSPATGVPAVETQPHPVPASLDNGKTLDWTGSIIDDEKAEKRWPLMGKRKDKDKMLPLNALAEQQEHLYRGKLENIKMQCSSQTLRKASITREQLGRRYKLLSEHLAPPNETPKFHFLAVAHWWSTVNPMVKQAMEKAEPFSWLKHLEKGHKERSPWHLSALTMEEYLQARSTIAAMPTIHEDASLHESPSSSYPNSNLPSPDVVSFEPRRDSAEIFDARRGKASIDSSTSLSPSGLPLSKSPFRNSVSPRLYHQPYPRGDGLSAPGSGSDLSEHDLTKNLPPVRSRSEHPSPQIQVIVTQDSEDKVEQSSVPLQIKLSTSTSTKASDLEHSSANERLAPPLPSRSTSRAKLPRRIRVSQPTAEVPRRHTSYNDTLINREYEARARLVEEANVHNQRIRQTLNRISAAVREYDAIQASALKTPGIPHLPLPKELVEAFSHDPAAVTGATRRLTGWRAVEDIHQRINRQREIFQSFLSQPPSEPSDSIHILDSPISQLVESLNVLETEKDEIMTTATNLAELLQKVQAVHRDVKSEYNQTVSATSVVYPEVLPFVLVSRDFSTNEGYQLSHIIALEESYRDQYQQLWDFGMDALTLLLDTVTPFWRNYGKTIGEDVRDFLIIPLYRNEFTGEAKRYPLHEIPRRSLRHWLGFILFFLLSIGITFLQIRAAITSSVSYRLQWIPYDSVRWTALPFFWVGILIQWIAVLFEFSVVVMQLGIITWWTGWLINVFQ</sequence>
<dbReference type="EMBL" id="JAACJK010000166">
    <property type="protein sequence ID" value="KAF5323323.1"/>
    <property type="molecule type" value="Genomic_DNA"/>
</dbReference>
<organism evidence="3 4">
    <name type="scientific">Ephemerocybe angulata</name>
    <dbReference type="NCBI Taxonomy" id="980116"/>
    <lineage>
        <taxon>Eukaryota</taxon>
        <taxon>Fungi</taxon>
        <taxon>Dikarya</taxon>
        <taxon>Basidiomycota</taxon>
        <taxon>Agaricomycotina</taxon>
        <taxon>Agaricomycetes</taxon>
        <taxon>Agaricomycetidae</taxon>
        <taxon>Agaricales</taxon>
        <taxon>Agaricineae</taxon>
        <taxon>Psathyrellaceae</taxon>
        <taxon>Ephemerocybe</taxon>
    </lineage>
</organism>
<feature type="compositionally biased region" description="Polar residues" evidence="1">
    <location>
        <begin position="524"/>
        <end position="541"/>
    </location>
</feature>
<proteinExistence type="predicted"/>
<gene>
    <name evidence="3" type="ORF">D9611_005688</name>
</gene>
<feature type="compositionally biased region" description="Low complexity" evidence="1">
    <location>
        <begin position="440"/>
        <end position="458"/>
    </location>
</feature>
<name>A0A8H5F4U4_9AGAR</name>
<reference evidence="3 4" key="1">
    <citation type="journal article" date="2020" name="ISME J.">
        <title>Uncovering the hidden diversity of litter-decomposition mechanisms in mushroom-forming fungi.</title>
        <authorList>
            <person name="Floudas D."/>
            <person name="Bentzer J."/>
            <person name="Ahren D."/>
            <person name="Johansson T."/>
            <person name="Persson P."/>
            <person name="Tunlid A."/>
        </authorList>
    </citation>
    <scope>NUCLEOTIDE SEQUENCE [LARGE SCALE GENOMIC DNA]</scope>
    <source>
        <strain evidence="3 4">CBS 175.51</strain>
    </source>
</reference>
<evidence type="ECO:0000313" key="3">
    <source>
        <dbReference type="EMBL" id="KAF5323323.1"/>
    </source>
</evidence>
<feature type="region of interest" description="Disordered" evidence="1">
    <location>
        <begin position="399"/>
        <end position="566"/>
    </location>
</feature>
<keyword evidence="2" id="KW-1133">Transmembrane helix</keyword>
<feature type="compositionally biased region" description="Low complexity" evidence="1">
    <location>
        <begin position="159"/>
        <end position="171"/>
    </location>
</feature>
<feature type="transmembrane region" description="Helical" evidence="2">
    <location>
        <begin position="926"/>
        <end position="945"/>
    </location>
</feature>
<feature type="compositionally biased region" description="Polar residues" evidence="1">
    <location>
        <begin position="506"/>
        <end position="516"/>
    </location>
</feature>
<feature type="region of interest" description="Disordered" evidence="1">
    <location>
        <begin position="149"/>
        <end position="243"/>
    </location>
</feature>
<feature type="compositionally biased region" description="Low complexity" evidence="1">
    <location>
        <begin position="404"/>
        <end position="417"/>
    </location>
</feature>
<feature type="transmembrane region" description="Helical" evidence="2">
    <location>
        <begin position="863"/>
        <end position="881"/>
    </location>
</feature>
<evidence type="ECO:0000256" key="2">
    <source>
        <dbReference type="SAM" id="Phobius"/>
    </source>
</evidence>
<keyword evidence="4" id="KW-1185">Reference proteome</keyword>
<feature type="compositionally biased region" description="Polar residues" evidence="1">
    <location>
        <begin position="172"/>
        <end position="186"/>
    </location>
</feature>
<dbReference type="OrthoDB" id="3190515at2759"/>